<dbReference type="Proteomes" id="UP000001357">
    <property type="component" value="Unassembled WGS sequence"/>
</dbReference>
<dbReference type="GeneID" id="5889129"/>
<evidence type="ECO:0000313" key="3">
    <source>
        <dbReference type="Proteomes" id="UP000001357"/>
    </source>
</evidence>
<name>A9UTJ7_MONBE</name>
<feature type="chain" id="PRO_5002742426" evidence="1">
    <location>
        <begin position="17"/>
        <end position="112"/>
    </location>
</feature>
<feature type="signal peptide" evidence="1">
    <location>
        <begin position="1"/>
        <end position="16"/>
    </location>
</feature>
<evidence type="ECO:0000256" key="1">
    <source>
        <dbReference type="SAM" id="SignalP"/>
    </source>
</evidence>
<organism evidence="2 3">
    <name type="scientific">Monosiga brevicollis</name>
    <name type="common">Choanoflagellate</name>
    <dbReference type="NCBI Taxonomy" id="81824"/>
    <lineage>
        <taxon>Eukaryota</taxon>
        <taxon>Choanoflagellata</taxon>
        <taxon>Craspedida</taxon>
        <taxon>Salpingoecidae</taxon>
        <taxon>Monosiga</taxon>
    </lineage>
</organism>
<gene>
    <name evidence="2" type="ORF">MONBRDRAFT_6338</name>
</gene>
<dbReference type="EMBL" id="CH991545">
    <property type="protein sequence ID" value="EDQ91259.1"/>
    <property type="molecule type" value="Genomic_DNA"/>
</dbReference>
<protein>
    <submittedName>
        <fullName evidence="2">Uncharacterized protein</fullName>
    </submittedName>
</protein>
<proteinExistence type="predicted"/>
<dbReference type="InParanoid" id="A9UTJ7"/>
<reference evidence="2 3" key="1">
    <citation type="journal article" date="2008" name="Nature">
        <title>The genome of the choanoflagellate Monosiga brevicollis and the origin of metazoans.</title>
        <authorList>
            <consortium name="JGI Sequencing"/>
            <person name="King N."/>
            <person name="Westbrook M.J."/>
            <person name="Young S.L."/>
            <person name="Kuo A."/>
            <person name="Abedin M."/>
            <person name="Chapman J."/>
            <person name="Fairclough S."/>
            <person name="Hellsten U."/>
            <person name="Isogai Y."/>
            <person name="Letunic I."/>
            <person name="Marr M."/>
            <person name="Pincus D."/>
            <person name="Putnam N."/>
            <person name="Rokas A."/>
            <person name="Wright K.J."/>
            <person name="Zuzow R."/>
            <person name="Dirks W."/>
            <person name="Good M."/>
            <person name="Goodstein D."/>
            <person name="Lemons D."/>
            <person name="Li W."/>
            <person name="Lyons J.B."/>
            <person name="Morris A."/>
            <person name="Nichols S."/>
            <person name="Richter D.J."/>
            <person name="Salamov A."/>
            <person name="Bork P."/>
            <person name="Lim W.A."/>
            <person name="Manning G."/>
            <person name="Miller W.T."/>
            <person name="McGinnis W."/>
            <person name="Shapiro H."/>
            <person name="Tjian R."/>
            <person name="Grigoriev I.V."/>
            <person name="Rokhsar D."/>
        </authorList>
    </citation>
    <scope>NUCLEOTIDE SEQUENCE [LARGE SCALE GENOMIC DNA]</scope>
    <source>
        <strain evidence="3">MX1 / ATCC 50154</strain>
    </source>
</reference>
<sequence>MGRHLTLIGWTSLVLQFQPMLPNLQTAAHECEKRGVYPTCLSRLFQPSLCSVSFDDAFQGFDIARLNKTARLLQSTTTLREFAGFQVLSGAEFDMTSGVGDDGEENELETDV</sequence>
<keyword evidence="3" id="KW-1185">Reference proteome</keyword>
<dbReference type="KEGG" id="mbr:MONBRDRAFT_6338"/>
<keyword evidence="1" id="KW-0732">Signal</keyword>
<dbReference type="RefSeq" id="XP_001743681.1">
    <property type="nucleotide sequence ID" value="XM_001743629.1"/>
</dbReference>
<accession>A9UTJ7</accession>
<evidence type="ECO:0000313" key="2">
    <source>
        <dbReference type="EMBL" id="EDQ91259.1"/>
    </source>
</evidence>
<dbReference type="AlphaFoldDB" id="A9UTJ7"/>